<protein>
    <submittedName>
        <fullName evidence="2">TldE/PmbA family protein, Beta/Gamma-proteobacterial subgroup</fullName>
    </submittedName>
</protein>
<gene>
    <name evidence="2" type="ORF">MNBD_GAMMA09-2952</name>
</gene>
<organism evidence="2">
    <name type="scientific">hydrothermal vent metagenome</name>
    <dbReference type="NCBI Taxonomy" id="652676"/>
    <lineage>
        <taxon>unclassified sequences</taxon>
        <taxon>metagenomes</taxon>
        <taxon>ecological metagenomes</taxon>
    </lineage>
</organism>
<evidence type="ECO:0000259" key="1">
    <source>
        <dbReference type="Pfam" id="PF19289"/>
    </source>
</evidence>
<dbReference type="PANTHER" id="PTHR43666">
    <property type="entry name" value="TLDD PROTEIN"/>
    <property type="match status" value="1"/>
</dbReference>
<dbReference type="Pfam" id="PF19289">
    <property type="entry name" value="PmbA_TldD_3rd"/>
    <property type="match status" value="1"/>
</dbReference>
<name>A0A3B0XC88_9ZZZZ</name>
<reference evidence="2" key="1">
    <citation type="submission" date="2018-06" db="EMBL/GenBank/DDBJ databases">
        <authorList>
            <person name="Zhirakovskaya E."/>
        </authorList>
    </citation>
    <scope>NUCLEOTIDE SEQUENCE</scope>
</reference>
<dbReference type="InterPro" id="IPR036059">
    <property type="entry name" value="TldD/PmbA_sf"/>
</dbReference>
<dbReference type="InterPro" id="IPR045569">
    <property type="entry name" value="Metalloprtase-TldD/E_C"/>
</dbReference>
<dbReference type="EMBL" id="UOFI01000067">
    <property type="protein sequence ID" value="VAW65381.1"/>
    <property type="molecule type" value="Genomic_DNA"/>
</dbReference>
<dbReference type="AlphaFoldDB" id="A0A3B0XC88"/>
<dbReference type="GO" id="GO:0008237">
    <property type="term" value="F:metallopeptidase activity"/>
    <property type="evidence" value="ECO:0007669"/>
    <property type="project" value="InterPro"/>
</dbReference>
<proteinExistence type="predicted"/>
<dbReference type="GO" id="GO:0006508">
    <property type="term" value="P:proteolysis"/>
    <property type="evidence" value="ECO:0007669"/>
    <property type="project" value="InterPro"/>
</dbReference>
<dbReference type="PANTHER" id="PTHR43666:SF1">
    <property type="entry name" value="CONSERVED PROTEIN"/>
    <property type="match status" value="1"/>
</dbReference>
<evidence type="ECO:0000313" key="2">
    <source>
        <dbReference type="EMBL" id="VAW65381.1"/>
    </source>
</evidence>
<sequence length="438" mass="49820">MQDYFHSISDSLFKKIENNERLLINFQAEVSDFVRFNHNKIRQAGNVSRRTVNLNLISGKRHCCASIDMSGDIQQDLAQLKRSLKHLREQRSFLPEDPYLNYSTDIINSETHHAQGIMDSSNAIEQIHQASHHMDMVGIFANGTQYSGFSNSMGQNNWHSNASFNFDWSCYHDKDKAVKNAYAGFNWQQHIIAEKMKCMEQQLEILSRPAVTIKPGQYRAYIAPAALNEIIGMMAWGGFSLQSHRTKETPLLQMLQLGRTLSPLLSIREKHSRGLAPGFTRSGFIKPQQVQLIESGHYKDCLVNPRSAVEYQSTTNSEAETPCALELTAGSLSRENILKELDTGIYINNLWYLNFSDRNACKMTGMTRFACFWVEKGNIQAPVNVMRFDESLYDLLGNNLLDFTAEREFIFDAGTYGQRSNDSIELPGALLRSINFTL</sequence>
<feature type="domain" description="Metalloprotease TldD/E C-terminal" evidence="1">
    <location>
        <begin position="215"/>
        <end position="436"/>
    </location>
</feature>
<dbReference type="SUPFAM" id="SSF111283">
    <property type="entry name" value="Putative modulator of DNA gyrase, PmbA/TldD"/>
    <property type="match status" value="1"/>
</dbReference>
<accession>A0A3B0XC88</accession>